<keyword evidence="2" id="KW-1185">Reference proteome</keyword>
<dbReference type="AlphaFoldDB" id="A0A0X8X0F1"/>
<evidence type="ECO:0000313" key="2">
    <source>
        <dbReference type="Proteomes" id="UP000218263"/>
    </source>
</evidence>
<accession>A0A0X8X0F1</accession>
<organism evidence="1 2">
    <name type="scientific">Mucilaginibacter gotjawali</name>
    <dbReference type="NCBI Taxonomy" id="1550579"/>
    <lineage>
        <taxon>Bacteria</taxon>
        <taxon>Pseudomonadati</taxon>
        <taxon>Bacteroidota</taxon>
        <taxon>Sphingobacteriia</taxon>
        <taxon>Sphingobacteriales</taxon>
        <taxon>Sphingobacteriaceae</taxon>
        <taxon>Mucilaginibacter</taxon>
    </lineage>
</organism>
<dbReference type="EMBL" id="AP017313">
    <property type="protein sequence ID" value="BAU53542.1"/>
    <property type="molecule type" value="Genomic_DNA"/>
</dbReference>
<reference evidence="1 2" key="1">
    <citation type="submission" date="2015-12" db="EMBL/GenBank/DDBJ databases">
        <title>Genome sequence of Mucilaginibacter gotjawali.</title>
        <authorList>
            <person name="Lee J.S."/>
            <person name="Lee K.C."/>
            <person name="Kim K.K."/>
            <person name="Lee B.W."/>
        </authorList>
    </citation>
    <scope>NUCLEOTIDE SEQUENCE [LARGE SCALE GENOMIC DNA]</scope>
    <source>
        <strain evidence="1 2">SA3-7</strain>
    </source>
</reference>
<dbReference type="Proteomes" id="UP000218263">
    <property type="component" value="Chromosome"/>
</dbReference>
<name>A0A0X8X0F1_9SPHI</name>
<evidence type="ECO:0000313" key="1">
    <source>
        <dbReference type="EMBL" id="BAU53542.1"/>
    </source>
</evidence>
<proteinExistence type="predicted"/>
<gene>
    <name evidence="1" type="ORF">MgSA37_01711</name>
</gene>
<dbReference type="KEGG" id="mgot:MgSA37_01711"/>
<protein>
    <submittedName>
        <fullName evidence="1">Uncharacterized protein</fullName>
    </submittedName>
</protein>
<sequence length="37" mass="4486">MFIYYYLLNLQAITNVSEMIRNRMIIFTLVNEFKADP</sequence>